<dbReference type="EMBL" id="CAJVPW010011412">
    <property type="protein sequence ID" value="CAG8625522.1"/>
    <property type="molecule type" value="Genomic_DNA"/>
</dbReference>
<name>A0ACA9N3G7_9GLOM</name>
<reference evidence="1" key="1">
    <citation type="submission" date="2021-06" db="EMBL/GenBank/DDBJ databases">
        <authorList>
            <person name="Kallberg Y."/>
            <person name="Tangrot J."/>
            <person name="Rosling A."/>
        </authorList>
    </citation>
    <scope>NUCLEOTIDE SEQUENCE</scope>
    <source>
        <strain evidence="1">28 12/20/2015</strain>
    </source>
</reference>
<organism evidence="1 2">
    <name type="scientific">Cetraspora pellucida</name>
    <dbReference type="NCBI Taxonomy" id="1433469"/>
    <lineage>
        <taxon>Eukaryota</taxon>
        <taxon>Fungi</taxon>
        <taxon>Fungi incertae sedis</taxon>
        <taxon>Mucoromycota</taxon>
        <taxon>Glomeromycotina</taxon>
        <taxon>Glomeromycetes</taxon>
        <taxon>Diversisporales</taxon>
        <taxon>Gigasporaceae</taxon>
        <taxon>Cetraspora</taxon>
    </lineage>
</organism>
<keyword evidence="2" id="KW-1185">Reference proteome</keyword>
<evidence type="ECO:0000313" key="2">
    <source>
        <dbReference type="Proteomes" id="UP000789366"/>
    </source>
</evidence>
<proteinExistence type="predicted"/>
<protein>
    <submittedName>
        <fullName evidence="1">4739_t:CDS:1</fullName>
    </submittedName>
</protein>
<evidence type="ECO:0000313" key="1">
    <source>
        <dbReference type="EMBL" id="CAG8625522.1"/>
    </source>
</evidence>
<accession>A0ACA9N3G7</accession>
<sequence length="144" mass="16464">MSLEEDTDDIDKDKPSKNGTEIDTLQATLRRMIEFVGPHNVNKIWSAFFPDGSEELFLQADKFEDNLNIMIMQDSSGAVMYLCAFDQGGKDFYENNLTIFEQKAIYEELHGIYKKALSKVLQNNLKSQQLIGLLQEFIKENNSG</sequence>
<comment type="caution">
    <text evidence="1">The sequence shown here is derived from an EMBL/GenBank/DDBJ whole genome shotgun (WGS) entry which is preliminary data.</text>
</comment>
<gene>
    <name evidence="1" type="ORF">SPELUC_LOCUS8032</name>
</gene>
<dbReference type="Proteomes" id="UP000789366">
    <property type="component" value="Unassembled WGS sequence"/>
</dbReference>